<comment type="caution">
    <text evidence="2">The sequence shown here is derived from an EMBL/GenBank/DDBJ whole genome shotgun (WGS) entry which is preliminary data.</text>
</comment>
<reference evidence="2 3" key="1">
    <citation type="submission" date="2015-12" db="EMBL/GenBank/DDBJ databases">
        <title>Haloprofundus marisrubri gen. nov., sp. nov., an extremely halophilic archaeon isolated from the Discovery deep brine-seawater interface in the Red Sea.</title>
        <authorList>
            <person name="Zhang G."/>
            <person name="Stingl U."/>
            <person name="Rashid M."/>
        </authorList>
    </citation>
    <scope>NUCLEOTIDE SEQUENCE [LARGE SCALE GENOMIC DNA]</scope>
    <source>
        <strain evidence="2 3">SB9</strain>
    </source>
</reference>
<evidence type="ECO:0000259" key="1">
    <source>
        <dbReference type="Pfam" id="PF24035"/>
    </source>
</evidence>
<gene>
    <name evidence="2" type="ORF">AUR64_09435</name>
</gene>
<dbReference type="STRING" id="1514971.AUR64_09435"/>
<sequence>MTHDDTRTTEAIPPRVQLNGVFVTLASTTRRWLLLDLIERSPREERTVSEELAAVWGVDRGRVQTQLRHVHLPKLVAAGYVQWDETTGEIRRGPALSEVEPVLQLLDDNADSLPGRWP</sequence>
<protein>
    <recommendedName>
        <fullName evidence="1">DUF7344 domain-containing protein</fullName>
    </recommendedName>
</protein>
<dbReference type="EMBL" id="LOPU01000018">
    <property type="protein sequence ID" value="KTG09841.1"/>
    <property type="molecule type" value="Genomic_DNA"/>
</dbReference>
<dbReference type="OrthoDB" id="247722at2157"/>
<evidence type="ECO:0000313" key="3">
    <source>
        <dbReference type="Proteomes" id="UP000054387"/>
    </source>
</evidence>
<accession>A0A0W1R8W5</accession>
<dbReference type="InterPro" id="IPR055768">
    <property type="entry name" value="DUF7344"/>
</dbReference>
<dbReference type="AlphaFoldDB" id="A0A0W1R8W5"/>
<feature type="domain" description="DUF7344" evidence="1">
    <location>
        <begin position="27"/>
        <end position="90"/>
    </location>
</feature>
<proteinExistence type="predicted"/>
<keyword evidence="3" id="KW-1185">Reference proteome</keyword>
<organism evidence="2 3">
    <name type="scientific">Haloprofundus marisrubri</name>
    <dbReference type="NCBI Taxonomy" id="1514971"/>
    <lineage>
        <taxon>Archaea</taxon>
        <taxon>Methanobacteriati</taxon>
        <taxon>Methanobacteriota</taxon>
        <taxon>Stenosarchaea group</taxon>
        <taxon>Halobacteria</taxon>
        <taxon>Halobacteriales</taxon>
        <taxon>Haloferacaceae</taxon>
        <taxon>Haloprofundus</taxon>
    </lineage>
</organism>
<dbReference type="Proteomes" id="UP000054387">
    <property type="component" value="Unassembled WGS sequence"/>
</dbReference>
<dbReference type="Pfam" id="PF24035">
    <property type="entry name" value="DUF7344"/>
    <property type="match status" value="1"/>
</dbReference>
<name>A0A0W1R8W5_9EURY</name>
<evidence type="ECO:0000313" key="2">
    <source>
        <dbReference type="EMBL" id="KTG09841.1"/>
    </source>
</evidence>
<dbReference type="RefSeq" id="WP_058581196.1">
    <property type="nucleotide sequence ID" value="NZ_LOPU01000018.1"/>
</dbReference>